<evidence type="ECO:0000259" key="22">
    <source>
        <dbReference type="Pfam" id="PF04389"/>
    </source>
</evidence>
<accession>A0ABR8KRQ2</accession>
<comment type="subunit">
    <text evidence="19">Homodimer. The monomeric form is inactive while the homodimer is active.</text>
</comment>
<evidence type="ECO:0000256" key="19">
    <source>
        <dbReference type="ARBA" id="ARBA00025833"/>
    </source>
</evidence>
<sequence length="474" mass="50844">MKQTTLPFAGAFAALSLTATSVAQEQPSMSLEAMADATLTQDTIAWDFVEGITTEVGPRQAGTEAEARARDWAMAWLTKNGFQNVANEPFEMETWVPGDIHRAEITAPFPQPLTVQPLGSSAATPEGGIEAELVEFESFEELLAAPDGSLAGKIAYVSHEMRVSMDGSHYGQFGLPRFAGPTVAANKGAAAILIKSIGTDYHRNPHTGTTRWGDSATPIPAAALSLPDAANLERMFDRAGDRPLTLRLELNPRSLGTTMSGNVVGEIVGRNPELPPVLLACHIDSWWNAPGAFDDGAGCGIIAAAALHVSHTGQPLRTIRVLFAGAEEVGLIGSTAYSEAHIDEPIAVGIESDFGADRIWRFESNFRETNPDLHDKIRLAVARFGVANSSVVATGGADLNIVRDQEGAIIDLQQDGTRYFDYHHTPDDTLDKIDPEQLRQNVAVWTQVVGILANEERSIKTGGMIPSAPDIMQE</sequence>
<evidence type="ECO:0000256" key="4">
    <source>
        <dbReference type="ARBA" id="ARBA00004613"/>
    </source>
</evidence>
<gene>
    <name evidence="23" type="ORF">IB285_08285</name>
</gene>
<dbReference type="Gene3D" id="3.50.30.30">
    <property type="match status" value="1"/>
</dbReference>
<keyword evidence="15" id="KW-0482">Metalloprotease</keyword>
<evidence type="ECO:0000256" key="13">
    <source>
        <dbReference type="ARBA" id="ARBA00022833"/>
    </source>
</evidence>
<keyword evidence="9" id="KW-0479">Metal-binding</keyword>
<evidence type="ECO:0000256" key="11">
    <source>
        <dbReference type="ARBA" id="ARBA00022801"/>
    </source>
</evidence>
<keyword evidence="14" id="KW-0333">Golgi apparatus</keyword>
<dbReference type="EMBL" id="JACXLC010000001">
    <property type="protein sequence ID" value="MBD2842250.1"/>
    <property type="molecule type" value="Genomic_DNA"/>
</dbReference>
<evidence type="ECO:0000313" key="23">
    <source>
        <dbReference type="EMBL" id="MBD2842250.1"/>
    </source>
</evidence>
<protein>
    <recommendedName>
        <fullName evidence="5">Carboxypeptidase Q</fullName>
    </recommendedName>
    <alternativeName>
        <fullName evidence="20">Plasma glutamate carboxypeptidase</fullName>
    </alternativeName>
</protein>
<feature type="domain" description="Peptidase M28" evidence="22">
    <location>
        <begin position="262"/>
        <end position="448"/>
    </location>
</feature>
<evidence type="ECO:0000256" key="8">
    <source>
        <dbReference type="ARBA" id="ARBA00022670"/>
    </source>
</evidence>
<dbReference type="InterPro" id="IPR007484">
    <property type="entry name" value="Peptidase_M28"/>
</dbReference>
<feature type="chain" id="PRO_5047130762" description="Carboxypeptidase Q" evidence="21">
    <location>
        <begin position="24"/>
        <end position="474"/>
    </location>
</feature>
<evidence type="ECO:0000256" key="7">
    <source>
        <dbReference type="ARBA" id="ARBA00022645"/>
    </source>
</evidence>
<evidence type="ECO:0000256" key="20">
    <source>
        <dbReference type="ARBA" id="ARBA00033328"/>
    </source>
</evidence>
<keyword evidence="13" id="KW-0862">Zinc</keyword>
<keyword evidence="8" id="KW-0645">Protease</keyword>
<evidence type="ECO:0000256" key="3">
    <source>
        <dbReference type="ARBA" id="ARBA00004555"/>
    </source>
</evidence>
<dbReference type="Proteomes" id="UP000635384">
    <property type="component" value="Unassembled WGS sequence"/>
</dbReference>
<evidence type="ECO:0000256" key="6">
    <source>
        <dbReference type="ARBA" id="ARBA00022525"/>
    </source>
</evidence>
<evidence type="ECO:0000256" key="16">
    <source>
        <dbReference type="ARBA" id="ARBA00023145"/>
    </source>
</evidence>
<reference evidence="23 24" key="1">
    <citation type="submission" date="2020-09" db="EMBL/GenBank/DDBJ databases">
        <authorList>
            <person name="Yoon J.-W."/>
        </authorList>
    </citation>
    <scope>NUCLEOTIDE SEQUENCE [LARGE SCALE GENOMIC DNA]</scope>
    <source>
        <strain evidence="23 24">KMU-140</strain>
    </source>
</reference>
<evidence type="ECO:0000256" key="5">
    <source>
        <dbReference type="ARBA" id="ARBA00014116"/>
    </source>
</evidence>
<keyword evidence="24" id="KW-1185">Reference proteome</keyword>
<dbReference type="PANTHER" id="PTHR12053:SF3">
    <property type="entry name" value="CARBOXYPEPTIDASE Q"/>
    <property type="match status" value="1"/>
</dbReference>
<evidence type="ECO:0000256" key="10">
    <source>
        <dbReference type="ARBA" id="ARBA00022729"/>
    </source>
</evidence>
<keyword evidence="12" id="KW-0256">Endoplasmic reticulum</keyword>
<organism evidence="23 24">
    <name type="scientific">Erythrobacter rubeus</name>
    <dbReference type="NCBI Taxonomy" id="2760803"/>
    <lineage>
        <taxon>Bacteria</taxon>
        <taxon>Pseudomonadati</taxon>
        <taxon>Pseudomonadota</taxon>
        <taxon>Alphaproteobacteria</taxon>
        <taxon>Sphingomonadales</taxon>
        <taxon>Erythrobacteraceae</taxon>
        <taxon>Erythrobacter/Porphyrobacter group</taxon>
        <taxon>Erythrobacter</taxon>
    </lineage>
</organism>
<keyword evidence="17" id="KW-0325">Glycoprotein</keyword>
<evidence type="ECO:0000256" key="2">
    <source>
        <dbReference type="ARBA" id="ARBA00004371"/>
    </source>
</evidence>
<feature type="signal peptide" evidence="21">
    <location>
        <begin position="1"/>
        <end position="23"/>
    </location>
</feature>
<dbReference type="Pfam" id="PF04389">
    <property type="entry name" value="Peptidase_M28"/>
    <property type="match status" value="1"/>
</dbReference>
<dbReference type="PANTHER" id="PTHR12053">
    <property type="entry name" value="PROTEASE FAMILY M28 PLASMA GLUTAMATE CARBOXYPEPTIDASE-RELATED"/>
    <property type="match status" value="1"/>
</dbReference>
<dbReference type="InterPro" id="IPR039866">
    <property type="entry name" value="CPQ"/>
</dbReference>
<evidence type="ECO:0000313" key="24">
    <source>
        <dbReference type="Proteomes" id="UP000635384"/>
    </source>
</evidence>
<evidence type="ECO:0000256" key="18">
    <source>
        <dbReference type="ARBA" id="ARBA00023228"/>
    </source>
</evidence>
<keyword evidence="11" id="KW-0378">Hydrolase</keyword>
<dbReference type="Gene3D" id="3.40.630.10">
    <property type="entry name" value="Zn peptidases"/>
    <property type="match status" value="1"/>
</dbReference>
<name>A0ABR8KRQ2_9SPHN</name>
<proteinExistence type="predicted"/>
<comment type="caution">
    <text evidence="23">The sequence shown here is derived from an EMBL/GenBank/DDBJ whole genome shotgun (WGS) entry which is preliminary data.</text>
</comment>
<evidence type="ECO:0000256" key="15">
    <source>
        <dbReference type="ARBA" id="ARBA00023049"/>
    </source>
</evidence>
<evidence type="ECO:0000256" key="12">
    <source>
        <dbReference type="ARBA" id="ARBA00022824"/>
    </source>
</evidence>
<evidence type="ECO:0000256" key="17">
    <source>
        <dbReference type="ARBA" id="ARBA00023180"/>
    </source>
</evidence>
<keyword evidence="18" id="KW-0458">Lysosome</keyword>
<keyword evidence="16" id="KW-0865">Zymogen</keyword>
<keyword evidence="6" id="KW-0964">Secreted</keyword>
<evidence type="ECO:0000256" key="1">
    <source>
        <dbReference type="ARBA" id="ARBA00004240"/>
    </source>
</evidence>
<evidence type="ECO:0000256" key="9">
    <source>
        <dbReference type="ARBA" id="ARBA00022723"/>
    </source>
</evidence>
<evidence type="ECO:0000256" key="21">
    <source>
        <dbReference type="SAM" id="SignalP"/>
    </source>
</evidence>
<evidence type="ECO:0000256" key="14">
    <source>
        <dbReference type="ARBA" id="ARBA00023034"/>
    </source>
</evidence>
<keyword evidence="7" id="KW-0121">Carboxypeptidase</keyword>
<comment type="subcellular location">
    <subcellularLocation>
        <location evidence="1">Endoplasmic reticulum</location>
    </subcellularLocation>
    <subcellularLocation>
        <location evidence="3">Golgi apparatus</location>
    </subcellularLocation>
    <subcellularLocation>
        <location evidence="2">Lysosome</location>
    </subcellularLocation>
    <subcellularLocation>
        <location evidence="4">Secreted</location>
    </subcellularLocation>
</comment>
<dbReference type="SUPFAM" id="SSF53187">
    <property type="entry name" value="Zn-dependent exopeptidases"/>
    <property type="match status" value="1"/>
</dbReference>
<dbReference type="RefSeq" id="WP_190787726.1">
    <property type="nucleotide sequence ID" value="NZ_JACXLC010000001.1"/>
</dbReference>
<keyword evidence="10 21" id="KW-0732">Signal</keyword>